<gene>
    <name evidence="8" type="ORF">UCREL1_5612</name>
</gene>
<sequence length="242" mass="26841">MPSMLATACQNAVLKGAANLTAQVTANWHATDYVPIDRQRILEFAIYGFVGANINYVWQEFLEKTFPGRRVEQKRRHFRPAPVGDKDDGGKSEQHHHHHHVIPMTTLPLPPPSSSPSASHHHGPASAPTNDGGISWFNTLAKLVADMTLGLSFMICILLVITNIARVQQFGEILDIIQQKLWQLMKAGWHIWPVVAFISFVWIPVRWRVLVGGCVGFGWNIFLSIVAVSTRPISSAQSKPAG</sequence>
<evidence type="ECO:0000256" key="5">
    <source>
        <dbReference type="ARBA" id="ARBA00023136"/>
    </source>
</evidence>
<dbReference type="PANTHER" id="PTHR11266">
    <property type="entry name" value="PEROXISOMAL MEMBRANE PROTEIN 2, PXMP2 MPV17"/>
    <property type="match status" value="1"/>
</dbReference>
<comment type="similarity">
    <text evidence="2 6">Belongs to the peroxisomal membrane protein PXMP2/4 family.</text>
</comment>
<dbReference type="OMA" id="WQHFLED"/>
<dbReference type="AlphaFoldDB" id="M7SSA7"/>
<evidence type="ECO:0000256" key="6">
    <source>
        <dbReference type="RuleBase" id="RU363053"/>
    </source>
</evidence>
<dbReference type="GO" id="GO:0005778">
    <property type="term" value="C:peroxisomal membrane"/>
    <property type="evidence" value="ECO:0007669"/>
    <property type="project" value="TreeGrafter"/>
</dbReference>
<feature type="transmembrane region" description="Helical" evidence="6">
    <location>
        <begin position="147"/>
        <end position="166"/>
    </location>
</feature>
<feature type="region of interest" description="Disordered" evidence="7">
    <location>
        <begin position="72"/>
        <end position="127"/>
    </location>
</feature>
<keyword evidence="9" id="KW-1185">Reference proteome</keyword>
<dbReference type="EMBL" id="KB706451">
    <property type="protein sequence ID" value="EMR67398.1"/>
    <property type="molecule type" value="Genomic_DNA"/>
</dbReference>
<feature type="compositionally biased region" description="Basic and acidic residues" evidence="7">
    <location>
        <begin position="84"/>
        <end position="93"/>
    </location>
</feature>
<evidence type="ECO:0000313" key="9">
    <source>
        <dbReference type="Proteomes" id="UP000012174"/>
    </source>
</evidence>
<keyword evidence="3 6" id="KW-0812">Transmembrane</keyword>
<dbReference type="PANTHER" id="PTHR11266:SF80">
    <property type="entry name" value="PEROXISOMAL MEMBRANE PROTEIN 2"/>
    <property type="match status" value="1"/>
</dbReference>
<evidence type="ECO:0000256" key="4">
    <source>
        <dbReference type="ARBA" id="ARBA00022989"/>
    </source>
</evidence>
<dbReference type="Pfam" id="PF04117">
    <property type="entry name" value="Mpv17_PMP22"/>
    <property type="match status" value="1"/>
</dbReference>
<feature type="transmembrane region" description="Helical" evidence="6">
    <location>
        <begin position="187"/>
        <end position="203"/>
    </location>
</feature>
<evidence type="ECO:0000256" key="1">
    <source>
        <dbReference type="ARBA" id="ARBA00004141"/>
    </source>
</evidence>
<reference evidence="9" key="1">
    <citation type="journal article" date="2013" name="Genome Announc.">
        <title>Draft genome sequence of the grapevine dieback fungus Eutypa lata UCR-EL1.</title>
        <authorList>
            <person name="Blanco-Ulate B."/>
            <person name="Rolshausen P.E."/>
            <person name="Cantu D."/>
        </authorList>
    </citation>
    <scope>NUCLEOTIDE SEQUENCE [LARGE SCALE GENOMIC DNA]</scope>
    <source>
        <strain evidence="9">UCR-EL1</strain>
    </source>
</reference>
<keyword evidence="5 6" id="KW-0472">Membrane</keyword>
<dbReference type="OrthoDB" id="10267969at2759"/>
<dbReference type="Proteomes" id="UP000012174">
    <property type="component" value="Unassembled WGS sequence"/>
</dbReference>
<proteinExistence type="inferred from homology"/>
<evidence type="ECO:0000313" key="8">
    <source>
        <dbReference type="EMBL" id="EMR67398.1"/>
    </source>
</evidence>
<evidence type="ECO:0000256" key="2">
    <source>
        <dbReference type="ARBA" id="ARBA00006824"/>
    </source>
</evidence>
<dbReference type="KEGG" id="ela:UCREL1_5612"/>
<dbReference type="HOGENOM" id="CLU_049109_3_2_1"/>
<keyword evidence="4 6" id="KW-1133">Transmembrane helix</keyword>
<dbReference type="eggNOG" id="ENOG502SQQ5">
    <property type="taxonomic scope" value="Eukaryota"/>
</dbReference>
<evidence type="ECO:0000256" key="7">
    <source>
        <dbReference type="SAM" id="MobiDB-lite"/>
    </source>
</evidence>
<protein>
    <submittedName>
        <fullName evidence="8">Putative integral membrane mpv17 pmp22 protein</fullName>
    </submittedName>
</protein>
<comment type="subcellular location">
    <subcellularLocation>
        <location evidence="1">Membrane</location>
        <topology evidence="1">Multi-pass membrane protein</topology>
    </subcellularLocation>
</comment>
<feature type="transmembrane region" description="Helical" evidence="6">
    <location>
        <begin position="209"/>
        <end position="229"/>
    </location>
</feature>
<organism evidence="8 9">
    <name type="scientific">Eutypa lata (strain UCR-EL1)</name>
    <name type="common">Grapevine dieback disease fungus</name>
    <name type="synonym">Eutypa armeniacae</name>
    <dbReference type="NCBI Taxonomy" id="1287681"/>
    <lineage>
        <taxon>Eukaryota</taxon>
        <taxon>Fungi</taxon>
        <taxon>Dikarya</taxon>
        <taxon>Ascomycota</taxon>
        <taxon>Pezizomycotina</taxon>
        <taxon>Sordariomycetes</taxon>
        <taxon>Xylariomycetidae</taxon>
        <taxon>Xylariales</taxon>
        <taxon>Diatrypaceae</taxon>
        <taxon>Eutypa</taxon>
    </lineage>
</organism>
<accession>M7SSA7</accession>
<name>M7SSA7_EUTLA</name>
<dbReference type="STRING" id="1287681.M7SSA7"/>
<dbReference type="InterPro" id="IPR007248">
    <property type="entry name" value="Mpv17_PMP22"/>
</dbReference>
<evidence type="ECO:0000256" key="3">
    <source>
        <dbReference type="ARBA" id="ARBA00022692"/>
    </source>
</evidence>